<evidence type="ECO:0000256" key="2">
    <source>
        <dbReference type="ARBA" id="ARBA00008520"/>
    </source>
</evidence>
<dbReference type="PANTHER" id="PTHR43649:SF31">
    <property type="entry name" value="SN-GLYCEROL-3-PHOSPHATE-BINDING PERIPLASMIC PROTEIN UGPB"/>
    <property type="match status" value="1"/>
</dbReference>
<proteinExistence type="inferred from homology"/>
<dbReference type="EMBL" id="LJCR01001286">
    <property type="protein sequence ID" value="KPV50641.1"/>
    <property type="molecule type" value="Genomic_DNA"/>
</dbReference>
<keyword evidence="3" id="KW-0813">Transport</keyword>
<keyword evidence="6" id="KW-1185">Reference proteome</keyword>
<accession>A0A0P9FCW3</accession>
<dbReference type="Gene3D" id="3.40.190.10">
    <property type="entry name" value="Periplasmic binding protein-like II"/>
    <property type="match status" value="1"/>
</dbReference>
<dbReference type="Pfam" id="PF01547">
    <property type="entry name" value="SBP_bac_1"/>
    <property type="match status" value="1"/>
</dbReference>
<dbReference type="InterPro" id="IPR050490">
    <property type="entry name" value="Bact_solute-bd_prot1"/>
</dbReference>
<organism evidence="5 6">
    <name type="scientific">Kouleothrix aurantiaca</name>
    <dbReference type="NCBI Taxonomy" id="186479"/>
    <lineage>
        <taxon>Bacteria</taxon>
        <taxon>Bacillati</taxon>
        <taxon>Chloroflexota</taxon>
        <taxon>Chloroflexia</taxon>
        <taxon>Chloroflexales</taxon>
        <taxon>Roseiflexineae</taxon>
        <taxon>Roseiflexaceae</taxon>
        <taxon>Kouleothrix</taxon>
    </lineage>
</organism>
<dbReference type="AlphaFoldDB" id="A0A0P9FCW3"/>
<evidence type="ECO:0000256" key="3">
    <source>
        <dbReference type="ARBA" id="ARBA00022448"/>
    </source>
</evidence>
<reference evidence="5 6" key="1">
    <citation type="submission" date="2015-09" db="EMBL/GenBank/DDBJ databases">
        <title>Draft genome sequence of Kouleothrix aurantiaca JCM 19913.</title>
        <authorList>
            <person name="Hemp J."/>
        </authorList>
    </citation>
    <scope>NUCLEOTIDE SEQUENCE [LARGE SCALE GENOMIC DNA]</scope>
    <source>
        <strain evidence="5 6">COM-B</strain>
    </source>
</reference>
<sequence>MMWGSPDELAVWQQIVDDFQQAHPAIKVKVDVSDWDSYWNKLKTLYAGGTPPDVFAMDGPLYPDWAGRGVLLNLQPYVDKSPGLLDGMYPNTLETYRRPDGFFGLPRDLQPIVLFYNKDMFDAAGVAYPTANWTLNDLRDAAKKLTKDSNGDGKIDQWGFSPDLWDMELFWSEAIWGYGGEVLNADRTKTTLAEGPARDAWKYIDGMVRDDKSVPGPEISAEYGSDPFAAGVSAMTTIGHWAVPDYAKLEFKWDVAPMPAGPAAHATSVNSAGFVVSKDSKSPDAAWEFVKYAVGEAGQKRLTELGFAVPILKSIAESPTFLDQKSVTINQQVFLDSLGFARAKPSFRGYDEWASAVGDGLIPAWNGEKTIDEALDEIVPQADEALSKNQ</sequence>
<comment type="caution">
    <text evidence="5">The sequence shown here is derived from an EMBL/GenBank/DDBJ whole genome shotgun (WGS) entry which is preliminary data.</text>
</comment>
<dbReference type="Proteomes" id="UP000050509">
    <property type="component" value="Unassembled WGS sequence"/>
</dbReference>
<evidence type="ECO:0000256" key="1">
    <source>
        <dbReference type="ARBA" id="ARBA00004196"/>
    </source>
</evidence>
<evidence type="ECO:0008006" key="7">
    <source>
        <dbReference type="Google" id="ProtNLM"/>
    </source>
</evidence>
<keyword evidence="4" id="KW-0732">Signal</keyword>
<dbReference type="InterPro" id="IPR006059">
    <property type="entry name" value="SBP"/>
</dbReference>
<evidence type="ECO:0000313" key="6">
    <source>
        <dbReference type="Proteomes" id="UP000050509"/>
    </source>
</evidence>
<dbReference type="PANTHER" id="PTHR43649">
    <property type="entry name" value="ARABINOSE-BINDING PROTEIN-RELATED"/>
    <property type="match status" value="1"/>
</dbReference>
<gene>
    <name evidence="5" type="ORF">SE17_25730</name>
</gene>
<comment type="similarity">
    <text evidence="2">Belongs to the bacterial solute-binding protein 1 family.</text>
</comment>
<dbReference type="SUPFAM" id="SSF53850">
    <property type="entry name" value="Periplasmic binding protein-like II"/>
    <property type="match status" value="1"/>
</dbReference>
<dbReference type="CDD" id="cd13585">
    <property type="entry name" value="PBP2_TMBP_like"/>
    <property type="match status" value="1"/>
</dbReference>
<protein>
    <recommendedName>
        <fullName evidence="7">ABC transporter substrate-binding protein</fullName>
    </recommendedName>
</protein>
<dbReference type="GO" id="GO:0030313">
    <property type="term" value="C:cell envelope"/>
    <property type="evidence" value="ECO:0007669"/>
    <property type="project" value="UniProtKB-SubCell"/>
</dbReference>
<evidence type="ECO:0000313" key="5">
    <source>
        <dbReference type="EMBL" id="KPV50641.1"/>
    </source>
</evidence>
<name>A0A0P9FCW3_9CHLR</name>
<evidence type="ECO:0000256" key="4">
    <source>
        <dbReference type="ARBA" id="ARBA00022729"/>
    </source>
</evidence>
<comment type="subcellular location">
    <subcellularLocation>
        <location evidence="1">Cell envelope</location>
    </subcellularLocation>
</comment>